<comment type="caution">
    <text evidence="1">The sequence shown here is derived from an EMBL/GenBank/DDBJ whole genome shotgun (WGS) entry which is preliminary data.</text>
</comment>
<dbReference type="Proteomes" id="UP000321039">
    <property type="component" value="Unassembled WGS sequence"/>
</dbReference>
<gene>
    <name evidence="1" type="ORF">FV139_07075</name>
</gene>
<dbReference type="Pfam" id="PF04315">
    <property type="entry name" value="EpmC"/>
    <property type="match status" value="1"/>
</dbReference>
<dbReference type="GO" id="GO:0003746">
    <property type="term" value="F:translation elongation factor activity"/>
    <property type="evidence" value="ECO:0007669"/>
    <property type="project" value="UniProtKB-KW"/>
</dbReference>
<evidence type="ECO:0000313" key="1">
    <source>
        <dbReference type="EMBL" id="TXS95908.1"/>
    </source>
</evidence>
<dbReference type="AlphaFoldDB" id="A0A5C9A535"/>
<accession>A0A5C9A535</accession>
<protein>
    <submittedName>
        <fullName evidence="1">Elongation factor P hydroxylase</fullName>
    </submittedName>
</protein>
<dbReference type="EMBL" id="VRZA01000002">
    <property type="protein sequence ID" value="TXS95908.1"/>
    <property type="molecule type" value="Genomic_DNA"/>
</dbReference>
<dbReference type="InterPro" id="IPR007411">
    <property type="entry name" value="EpmC"/>
</dbReference>
<evidence type="ECO:0000313" key="2">
    <source>
        <dbReference type="Proteomes" id="UP000321039"/>
    </source>
</evidence>
<keyword evidence="1" id="KW-0251">Elongation factor</keyword>
<organism evidence="1 2">
    <name type="scientific">Parahaliea maris</name>
    <dbReference type="NCBI Taxonomy" id="2716870"/>
    <lineage>
        <taxon>Bacteria</taxon>
        <taxon>Pseudomonadati</taxon>
        <taxon>Pseudomonadota</taxon>
        <taxon>Gammaproteobacteria</taxon>
        <taxon>Cellvibrionales</taxon>
        <taxon>Halieaceae</taxon>
        <taxon>Parahaliea</taxon>
    </lineage>
</organism>
<name>A0A5C9A535_9GAMM</name>
<keyword evidence="1" id="KW-0648">Protein biosynthesis</keyword>
<keyword evidence="2" id="KW-1185">Reference proteome</keyword>
<reference evidence="1 2" key="1">
    <citation type="submission" date="2019-08" db="EMBL/GenBank/DDBJ databases">
        <title>Parahaliea maris sp. nov., isolated from the surface seawater.</title>
        <authorList>
            <person name="Liu Y."/>
        </authorList>
    </citation>
    <scope>NUCLEOTIDE SEQUENCE [LARGE SCALE GENOMIC DNA]</scope>
    <source>
        <strain evidence="1 2">HSLHS9</strain>
    </source>
</reference>
<proteinExistence type="predicted"/>
<sequence>MSPGCTRVHVSQRLERVFDACFARSENTRLIGGAPEPEYIPAGEPGPGGPVGYHRLYYREDYFASALHESAHWCIAGPGRRLLRDFGYWYAPDGRNPEQQAAFQQVEVAPQALEWCFARACGYPFRVSLDNLEGGEAARSQHATFCDQVTTAANTRVGRGMAPRAARWFDALSAEFGTGVRLSDLLFRRDELA</sequence>